<dbReference type="AlphaFoldDB" id="A7HML5"/>
<dbReference type="InterPro" id="IPR051532">
    <property type="entry name" value="Ester_Hydrolysis_Enzymes"/>
</dbReference>
<dbReference type="KEGG" id="fno:Fnod_1301"/>
<name>A7HML5_FERNB</name>
<dbReference type="OrthoDB" id="388542at2"/>
<protein>
    <submittedName>
        <fullName evidence="2">Lipolytic protein G-D-S-L family</fullName>
    </submittedName>
</protein>
<feature type="domain" description="SGNH hydrolase-type esterase" evidence="1">
    <location>
        <begin position="4"/>
        <end position="159"/>
    </location>
</feature>
<dbReference type="InterPro" id="IPR013830">
    <property type="entry name" value="SGNH_hydro"/>
</dbReference>
<evidence type="ECO:0000259" key="1">
    <source>
        <dbReference type="Pfam" id="PF13472"/>
    </source>
</evidence>
<evidence type="ECO:0000313" key="3">
    <source>
        <dbReference type="Proteomes" id="UP000002415"/>
    </source>
</evidence>
<dbReference type="RefSeq" id="WP_011994457.1">
    <property type="nucleotide sequence ID" value="NC_009718.1"/>
</dbReference>
<dbReference type="InterPro" id="IPR036514">
    <property type="entry name" value="SGNH_hydro_sf"/>
</dbReference>
<dbReference type="Gene3D" id="3.40.50.1110">
    <property type="entry name" value="SGNH hydrolase"/>
    <property type="match status" value="1"/>
</dbReference>
<gene>
    <name evidence="2" type="ordered locus">Fnod_1301</name>
</gene>
<dbReference type="STRING" id="381764.Fnod_1301"/>
<accession>A7HML5</accession>
<dbReference type="Pfam" id="PF13472">
    <property type="entry name" value="Lipase_GDSL_2"/>
    <property type="match status" value="1"/>
</dbReference>
<organism evidence="2 3">
    <name type="scientific">Fervidobacterium nodosum (strain ATCC 35602 / DSM 5306 / Rt17-B1)</name>
    <dbReference type="NCBI Taxonomy" id="381764"/>
    <lineage>
        <taxon>Bacteria</taxon>
        <taxon>Thermotogati</taxon>
        <taxon>Thermotogota</taxon>
        <taxon>Thermotogae</taxon>
        <taxon>Thermotogales</taxon>
        <taxon>Fervidobacteriaceae</taxon>
        <taxon>Fervidobacterium</taxon>
    </lineage>
</organism>
<keyword evidence="3" id="KW-1185">Reference proteome</keyword>
<dbReference type="EMBL" id="CP000771">
    <property type="protein sequence ID" value="ABS61148.1"/>
    <property type="molecule type" value="Genomic_DNA"/>
</dbReference>
<dbReference type="Proteomes" id="UP000002415">
    <property type="component" value="Chromosome"/>
</dbReference>
<reference evidence="2 3" key="1">
    <citation type="submission" date="2007-07" db="EMBL/GenBank/DDBJ databases">
        <title>Complete sequence of Fervidobacterium nodosum Rt17-B1.</title>
        <authorList>
            <consortium name="US DOE Joint Genome Institute"/>
            <person name="Copeland A."/>
            <person name="Lucas S."/>
            <person name="Lapidus A."/>
            <person name="Barry K."/>
            <person name="Glavina del Rio T."/>
            <person name="Dalin E."/>
            <person name="Tice H."/>
            <person name="Pitluck S."/>
            <person name="Saunders E."/>
            <person name="Brettin T."/>
            <person name="Bruce D."/>
            <person name="Detter J.C."/>
            <person name="Han C."/>
            <person name="Schmutz J."/>
            <person name="Larimer F."/>
            <person name="Land M."/>
            <person name="Hauser L."/>
            <person name="Kyrpides N."/>
            <person name="Mikhailova N."/>
            <person name="Nelson K."/>
            <person name="Gogarten J.P."/>
            <person name="Noll K."/>
            <person name="Richardson P."/>
        </authorList>
    </citation>
    <scope>NUCLEOTIDE SEQUENCE [LARGE SCALE GENOMIC DNA]</scope>
    <source>
        <strain evidence="3">ATCC 35602 / DSM 5306 / Rt17-B1</strain>
    </source>
</reference>
<dbReference type="eggNOG" id="COG2755">
    <property type="taxonomic scope" value="Bacteria"/>
</dbReference>
<dbReference type="SUPFAM" id="SSF52266">
    <property type="entry name" value="SGNH hydrolase"/>
    <property type="match status" value="1"/>
</dbReference>
<sequence length="239" mass="27048">MFVCFGDSITEGKPGVSYVRYLGEGFINKGLGGDTVIGLKKRVEDFLNAENTVDKLEGAIIEIGTNDILLPFLKSYSSGWAKVVDKIIESGRIPSKNIDEFEKYYREIVSLVSDKLLCAISIPCIGEDIEGEMNRKVEKYNEVIKSICHEKKITYVDFNLWQKNMIKKEINNFNRGKSYFVSKEPFVMVMDSIFVVSPLMTTFVSKLRRLITTIDGVHLNSFAAKELAKMVKESIIKNS</sequence>
<reference evidence="2 3" key="2">
    <citation type="journal article" date="2009" name="Proc. Natl. Acad. Sci. U.S.A.">
        <title>On the chimeric nature, thermophilic origin, and phylogenetic placement of the Thermotogales.</title>
        <authorList>
            <person name="Zhaxybayeva O."/>
            <person name="Swithers K.S."/>
            <person name="Lapierre P."/>
            <person name="Fournier G.P."/>
            <person name="Bickhart D.M."/>
            <person name="DeBoy R.T."/>
            <person name="Nelson K.E."/>
            <person name="Nesbo C.L."/>
            <person name="Doolittle W.F."/>
            <person name="Gogarten J.P."/>
            <person name="Noll K.M."/>
        </authorList>
    </citation>
    <scope>NUCLEOTIDE SEQUENCE [LARGE SCALE GENOMIC DNA]</scope>
    <source>
        <strain evidence="3">ATCC 35602 / DSM 5306 / Rt17-B1</strain>
    </source>
</reference>
<proteinExistence type="predicted"/>
<evidence type="ECO:0000313" key="2">
    <source>
        <dbReference type="EMBL" id="ABS61148.1"/>
    </source>
</evidence>
<dbReference type="HOGENOM" id="CLU_083245_0_0_0"/>
<dbReference type="PANTHER" id="PTHR30383">
    <property type="entry name" value="THIOESTERASE 1/PROTEASE 1/LYSOPHOSPHOLIPASE L1"/>
    <property type="match status" value="1"/>
</dbReference>